<organism evidence="2 3">
    <name type="scientific">Roridomyces roridus</name>
    <dbReference type="NCBI Taxonomy" id="1738132"/>
    <lineage>
        <taxon>Eukaryota</taxon>
        <taxon>Fungi</taxon>
        <taxon>Dikarya</taxon>
        <taxon>Basidiomycota</taxon>
        <taxon>Agaricomycotina</taxon>
        <taxon>Agaricomycetes</taxon>
        <taxon>Agaricomycetidae</taxon>
        <taxon>Agaricales</taxon>
        <taxon>Marasmiineae</taxon>
        <taxon>Mycenaceae</taxon>
        <taxon>Roridomyces</taxon>
    </lineage>
</organism>
<dbReference type="EMBL" id="JARKIF010000011">
    <property type="protein sequence ID" value="KAJ7627412.1"/>
    <property type="molecule type" value="Genomic_DNA"/>
</dbReference>
<evidence type="ECO:0000313" key="3">
    <source>
        <dbReference type="Proteomes" id="UP001221142"/>
    </source>
</evidence>
<comment type="caution">
    <text evidence="2">The sequence shown here is derived from an EMBL/GenBank/DDBJ whole genome shotgun (WGS) entry which is preliminary data.</text>
</comment>
<gene>
    <name evidence="2" type="ORF">FB45DRAFT_1029757</name>
</gene>
<reference evidence="2" key="1">
    <citation type="submission" date="2023-03" db="EMBL/GenBank/DDBJ databases">
        <title>Massive genome expansion in bonnet fungi (Mycena s.s.) driven by repeated elements and novel gene families across ecological guilds.</title>
        <authorList>
            <consortium name="Lawrence Berkeley National Laboratory"/>
            <person name="Harder C.B."/>
            <person name="Miyauchi S."/>
            <person name="Viragh M."/>
            <person name="Kuo A."/>
            <person name="Thoen E."/>
            <person name="Andreopoulos B."/>
            <person name="Lu D."/>
            <person name="Skrede I."/>
            <person name="Drula E."/>
            <person name="Henrissat B."/>
            <person name="Morin E."/>
            <person name="Kohler A."/>
            <person name="Barry K."/>
            <person name="LaButti K."/>
            <person name="Morin E."/>
            <person name="Salamov A."/>
            <person name="Lipzen A."/>
            <person name="Mereny Z."/>
            <person name="Hegedus B."/>
            <person name="Baldrian P."/>
            <person name="Stursova M."/>
            <person name="Weitz H."/>
            <person name="Taylor A."/>
            <person name="Grigoriev I.V."/>
            <person name="Nagy L.G."/>
            <person name="Martin F."/>
            <person name="Kauserud H."/>
        </authorList>
    </citation>
    <scope>NUCLEOTIDE SEQUENCE</scope>
    <source>
        <strain evidence="2">9284</strain>
    </source>
</reference>
<sequence length="1143" mass="128052">MLSDIEPIDGVVVPCHITTPTAPSNNVSALTNDIAASMTPLTNDTAASMTPSLEHAPASPIHPDTSTLDTLLDGALLDPSSPPLQEPPYDLLLNTNTDLETMETSTLGAHQLFDDDDDDMHIDYEASTSAPERYVVRLPKLPSEYIVHLRLEAVPTLRSCHSQSPPPPSKCARTTSEAEQKDPSSERVQWRKRRRVLRRVTAWVQGISEEEDHPGLGATATDYDTDADSDELEITHSEFEARLIDLHGPDSGEEEEDEDHLSLSDEEEDHNPLDLVADNSDREGPVSEDEDEDALDIEMPADRAFVAMPSSKKGRAVPPAAVLSFLDLHAKDSDGEEDDEGENSVAGDFIVEDEPFDVHDENLYKMDDDGEEPFDILVDELQDSEQRKCRERRYAQELQREHQREQRRQGVSFSSAQTGRAYPEEDVNPFLAKAFREVMREVVRNDPVYADDPKEPLVRQGDWVLLKRRPRVVGYVLDDQGRRFLIKNTKPSSTAALRIQKVIRPRTRKAAPVVHPTPHDLQPFLRSERLQLEKPHWGRTSYALSPGDLAFVVTGPARRFRGLIDHLKKNEDGEYLAILVGWPSEHPHPLMSQLRRHLLDPGPIPRICDRVLVVDGPYRDEVAVIESIHGHRVSISSEIAGSVEVDIRDVIRHFLPGDSVRIPGEEKGGILMELQPSLGAVSVLLDPKKGMVKEVPVSQIHFDWSKYPAPWTRPTYSGTVAHDRTLDALADEADEVEESKVRVLIDKAYKSMRKEKALAPGAIIPRKLRAMVKAERAHSQGRWWDAVDALKEVMDLQLEDDVPITRRLAAAISARANGAVHKARQSSDELKDLNRRLMKTGLRFENLEVKIIIGNYPTRTLKGTIVADHDSEERRAREKYDSSKELLRLCRHDLDGILATIAYEHHQPVENVPIENIVEWETGVPLSRAVYLKQGWHARTLQLPDPLPPAPNPTERTSTPPPEPEPSSLPFELPGETDGSWLHQGTRFVGKCLEVLVHITDNTKGNKAAPIGKVHREKHGKAGFLCVTEEYTKKSRISVFGLPPNGNLVKFASTCLVPLRKHADGARVDERVQERVVVIGKNHLHDTSNIGEHGLVVSRVPPDHVLVQHMDSSQDRYHWKSLCISTNKDRFQGDTAFPATNFV</sequence>
<protein>
    <submittedName>
        <fullName evidence="2">Uncharacterized protein</fullName>
    </submittedName>
</protein>
<name>A0AAD7FMN3_9AGAR</name>
<proteinExistence type="predicted"/>
<evidence type="ECO:0000313" key="2">
    <source>
        <dbReference type="EMBL" id="KAJ7627412.1"/>
    </source>
</evidence>
<evidence type="ECO:0000256" key="1">
    <source>
        <dbReference type="SAM" id="MobiDB-lite"/>
    </source>
</evidence>
<feature type="compositionally biased region" description="Acidic residues" evidence="1">
    <location>
        <begin position="251"/>
        <end position="269"/>
    </location>
</feature>
<accession>A0AAD7FMN3</accession>
<feature type="region of interest" description="Disordered" evidence="1">
    <location>
        <begin position="398"/>
        <end position="420"/>
    </location>
</feature>
<feature type="compositionally biased region" description="Basic and acidic residues" evidence="1">
    <location>
        <begin position="176"/>
        <end position="189"/>
    </location>
</feature>
<dbReference type="AlphaFoldDB" id="A0AAD7FMN3"/>
<feature type="region of interest" description="Disordered" evidence="1">
    <location>
        <begin position="43"/>
        <end position="62"/>
    </location>
</feature>
<feature type="compositionally biased region" description="Basic and acidic residues" evidence="1">
    <location>
        <begin position="398"/>
        <end position="408"/>
    </location>
</feature>
<feature type="region of interest" description="Disordered" evidence="1">
    <location>
        <begin position="158"/>
        <end position="190"/>
    </location>
</feature>
<dbReference type="Proteomes" id="UP001221142">
    <property type="component" value="Unassembled WGS sequence"/>
</dbReference>
<feature type="region of interest" description="Disordered" evidence="1">
    <location>
        <begin position="248"/>
        <end position="292"/>
    </location>
</feature>
<keyword evidence="3" id="KW-1185">Reference proteome</keyword>
<feature type="region of interest" description="Disordered" evidence="1">
    <location>
        <begin position="942"/>
        <end position="975"/>
    </location>
</feature>